<evidence type="ECO:0000313" key="3">
    <source>
        <dbReference type="EMBL" id="CAH2084860.1"/>
    </source>
</evidence>
<feature type="region of interest" description="Disordered" evidence="1">
    <location>
        <begin position="92"/>
        <end position="112"/>
    </location>
</feature>
<keyword evidence="4" id="KW-1185">Reference proteome</keyword>
<dbReference type="AlphaFoldDB" id="A0AAU9TJG2"/>
<evidence type="ECO:0000313" key="4">
    <source>
        <dbReference type="Proteomes" id="UP001153954"/>
    </source>
</evidence>
<feature type="chain" id="PRO_5043594522" evidence="2">
    <location>
        <begin position="19"/>
        <end position="363"/>
    </location>
</feature>
<reference evidence="3" key="1">
    <citation type="submission" date="2022-03" db="EMBL/GenBank/DDBJ databases">
        <authorList>
            <person name="Tunstrom K."/>
        </authorList>
    </citation>
    <scope>NUCLEOTIDE SEQUENCE</scope>
</reference>
<dbReference type="EMBL" id="CAKOGL010000003">
    <property type="protein sequence ID" value="CAH2084860.1"/>
    <property type="molecule type" value="Genomic_DNA"/>
</dbReference>
<feature type="signal peptide" evidence="2">
    <location>
        <begin position="1"/>
        <end position="18"/>
    </location>
</feature>
<name>A0AAU9TJG2_EUPED</name>
<feature type="compositionally biased region" description="Basic and acidic residues" evidence="1">
    <location>
        <begin position="96"/>
        <end position="112"/>
    </location>
</feature>
<protein>
    <submittedName>
        <fullName evidence="3">Uncharacterized protein</fullName>
    </submittedName>
</protein>
<proteinExistence type="predicted"/>
<keyword evidence="2" id="KW-0732">Signal</keyword>
<organism evidence="3 4">
    <name type="scientific">Euphydryas editha</name>
    <name type="common">Edith's checkerspot</name>
    <dbReference type="NCBI Taxonomy" id="104508"/>
    <lineage>
        <taxon>Eukaryota</taxon>
        <taxon>Metazoa</taxon>
        <taxon>Ecdysozoa</taxon>
        <taxon>Arthropoda</taxon>
        <taxon>Hexapoda</taxon>
        <taxon>Insecta</taxon>
        <taxon>Pterygota</taxon>
        <taxon>Neoptera</taxon>
        <taxon>Endopterygota</taxon>
        <taxon>Lepidoptera</taxon>
        <taxon>Glossata</taxon>
        <taxon>Ditrysia</taxon>
        <taxon>Papilionoidea</taxon>
        <taxon>Nymphalidae</taxon>
        <taxon>Nymphalinae</taxon>
        <taxon>Euphydryas</taxon>
    </lineage>
</organism>
<evidence type="ECO:0000256" key="2">
    <source>
        <dbReference type="SAM" id="SignalP"/>
    </source>
</evidence>
<dbReference type="Proteomes" id="UP001153954">
    <property type="component" value="Unassembled WGS sequence"/>
</dbReference>
<accession>A0AAU9TJG2</accession>
<evidence type="ECO:0000256" key="1">
    <source>
        <dbReference type="SAM" id="MobiDB-lite"/>
    </source>
</evidence>
<sequence length="363" mass="41775">MSVFTIIVLIVRANLVISRKNCDLPSQVKTLDPSAFPLQIRHFRSTSEETPVVSAGSNLNVFDGNVPSNSLDVQEENFRAISTFYPIGETNVGEKMSNDRGEGNGELHSLEKNSRDGRKHLFEDDRVYKEPLNLVWDNCFENTYTDNKDTLTTDAKSYKDIDNSKNIEIEDIKDYRNVLYKRNSLNSNNTSTLSAWLDKYNIFRSAKGEYPLLSTKTTLLPSKLSESDTSLSNKNVIPFIPITKNILKDFTEPINITLDVVTENNINYIKETKKKDSYFEITKDKSNIKFRSLPQKQAYLIPKFKLEEGFYPFTFISKFFSVIYLFDYPVGLVKDIVVGKSPFPYSFLKVKYLILIISFYKIY</sequence>
<gene>
    <name evidence="3" type="ORF">EEDITHA_LOCUS1394</name>
</gene>
<comment type="caution">
    <text evidence="3">The sequence shown here is derived from an EMBL/GenBank/DDBJ whole genome shotgun (WGS) entry which is preliminary data.</text>
</comment>